<comment type="caution">
    <text evidence="1">The sequence shown here is derived from an EMBL/GenBank/DDBJ whole genome shotgun (WGS) entry which is preliminary data.</text>
</comment>
<dbReference type="AlphaFoldDB" id="A0A9D1AF16"/>
<gene>
    <name evidence="1" type="ORF">IAB31_09635</name>
</gene>
<name>A0A9D1AF16_9FIRM</name>
<proteinExistence type="predicted"/>
<organism evidence="1 2">
    <name type="scientific">Candidatus Choladousia intestinavium</name>
    <dbReference type="NCBI Taxonomy" id="2840727"/>
    <lineage>
        <taxon>Bacteria</taxon>
        <taxon>Bacillati</taxon>
        <taxon>Bacillota</taxon>
        <taxon>Clostridia</taxon>
        <taxon>Lachnospirales</taxon>
        <taxon>Lachnospiraceae</taxon>
        <taxon>Lachnospiraceae incertae sedis</taxon>
        <taxon>Candidatus Choladousia</taxon>
    </lineage>
</organism>
<dbReference type="Proteomes" id="UP000886757">
    <property type="component" value="Unassembled WGS sequence"/>
</dbReference>
<protein>
    <recommendedName>
        <fullName evidence="3">SGNH hydrolase-type esterase domain-containing protein</fullName>
    </recommendedName>
</protein>
<reference evidence="1" key="1">
    <citation type="submission" date="2020-10" db="EMBL/GenBank/DDBJ databases">
        <authorList>
            <person name="Gilroy R."/>
        </authorList>
    </citation>
    <scope>NUCLEOTIDE SEQUENCE</scope>
    <source>
        <strain evidence="1">ChiSjej4B22-8148</strain>
    </source>
</reference>
<evidence type="ECO:0000313" key="2">
    <source>
        <dbReference type="Proteomes" id="UP000886757"/>
    </source>
</evidence>
<dbReference type="InterPro" id="IPR036514">
    <property type="entry name" value="SGNH_hydro_sf"/>
</dbReference>
<evidence type="ECO:0000313" key="1">
    <source>
        <dbReference type="EMBL" id="HIR14169.1"/>
    </source>
</evidence>
<accession>A0A9D1AF16</accession>
<dbReference type="EMBL" id="DVGK01000111">
    <property type="protein sequence ID" value="HIR14169.1"/>
    <property type="molecule type" value="Genomic_DNA"/>
</dbReference>
<evidence type="ECO:0008006" key="3">
    <source>
        <dbReference type="Google" id="ProtNLM"/>
    </source>
</evidence>
<dbReference type="Gene3D" id="3.40.50.1110">
    <property type="entry name" value="SGNH hydrolase"/>
    <property type="match status" value="1"/>
</dbReference>
<reference evidence="1" key="2">
    <citation type="journal article" date="2021" name="PeerJ">
        <title>Extensive microbial diversity within the chicken gut microbiome revealed by metagenomics and culture.</title>
        <authorList>
            <person name="Gilroy R."/>
            <person name="Ravi A."/>
            <person name="Getino M."/>
            <person name="Pursley I."/>
            <person name="Horton D.L."/>
            <person name="Alikhan N.F."/>
            <person name="Baker D."/>
            <person name="Gharbi K."/>
            <person name="Hall N."/>
            <person name="Watson M."/>
            <person name="Adriaenssens E.M."/>
            <person name="Foster-Nyarko E."/>
            <person name="Jarju S."/>
            <person name="Secka A."/>
            <person name="Antonio M."/>
            <person name="Oren A."/>
            <person name="Chaudhuri R.R."/>
            <person name="La Ragione R."/>
            <person name="Hildebrand F."/>
            <person name="Pallen M.J."/>
        </authorList>
    </citation>
    <scope>NUCLEOTIDE SEQUENCE</scope>
    <source>
        <strain evidence="1">ChiSjej4B22-8148</strain>
    </source>
</reference>
<dbReference type="SUPFAM" id="SSF52266">
    <property type="entry name" value="SGNH hydrolase"/>
    <property type="match status" value="1"/>
</dbReference>
<sequence>MNLLFLGASNTDCGHCFTPDNLGNGYVKIIRERLDSSSISIINGGSDGFTFPRILEKYLAFYSKTKFSGAVVLGGINEVGMLSDNGLSPQRRQALLEGSGEALKKLLLALFSNETREIYLLEPFLFSRPSRLLAWTPAYEAVRSRILSCMEPFKGRSLFFVPLQERLLALARCRGTENVSVDGIHLTSLGHSLVAECVIEAMERRKKDDL</sequence>